<keyword evidence="12" id="KW-1185">Reference proteome</keyword>
<evidence type="ECO:0000256" key="9">
    <source>
        <dbReference type="SAM" id="SignalP"/>
    </source>
</evidence>
<feature type="transmembrane region" description="Helical" evidence="8">
    <location>
        <begin position="167"/>
        <end position="185"/>
    </location>
</feature>
<comment type="caution">
    <text evidence="11">The sequence shown here is derived from an EMBL/GenBank/DDBJ whole genome shotgun (WGS) entry which is preliminary data.</text>
</comment>
<evidence type="ECO:0000313" key="11">
    <source>
        <dbReference type="EMBL" id="GMI27753.1"/>
    </source>
</evidence>
<dbReference type="Gene3D" id="1.20.1250.20">
    <property type="entry name" value="MFS general substrate transporter like domains"/>
    <property type="match status" value="1"/>
</dbReference>
<dbReference type="InterPro" id="IPR011701">
    <property type="entry name" value="MFS"/>
</dbReference>
<organism evidence="11 12">
    <name type="scientific">Triparma columacea</name>
    <dbReference type="NCBI Taxonomy" id="722753"/>
    <lineage>
        <taxon>Eukaryota</taxon>
        <taxon>Sar</taxon>
        <taxon>Stramenopiles</taxon>
        <taxon>Ochrophyta</taxon>
        <taxon>Bolidophyceae</taxon>
        <taxon>Parmales</taxon>
        <taxon>Triparmaceae</taxon>
        <taxon>Triparma</taxon>
    </lineage>
</organism>
<feature type="signal peptide" evidence="9">
    <location>
        <begin position="1"/>
        <end position="21"/>
    </location>
</feature>
<protein>
    <recommendedName>
        <fullName evidence="10">Major facilitator superfamily (MFS) profile domain-containing protein</fullName>
    </recommendedName>
</protein>
<feature type="transmembrane region" description="Helical" evidence="8">
    <location>
        <begin position="47"/>
        <end position="70"/>
    </location>
</feature>
<keyword evidence="9" id="KW-0732">Signal</keyword>
<proteinExistence type="inferred from homology"/>
<keyword evidence="5 8" id="KW-0472">Membrane</keyword>
<keyword evidence="3 8" id="KW-0812">Transmembrane</keyword>
<dbReference type="GO" id="GO:0022857">
    <property type="term" value="F:transmembrane transporter activity"/>
    <property type="evidence" value="ECO:0007669"/>
    <property type="project" value="InterPro"/>
</dbReference>
<reference evidence="12" key="1">
    <citation type="journal article" date="2023" name="Commun. Biol.">
        <title>Genome analysis of Parmales, the sister group of diatoms, reveals the evolutionary specialization of diatoms from phago-mixotrophs to photoautotrophs.</title>
        <authorList>
            <person name="Ban H."/>
            <person name="Sato S."/>
            <person name="Yoshikawa S."/>
            <person name="Yamada K."/>
            <person name="Nakamura Y."/>
            <person name="Ichinomiya M."/>
            <person name="Sato N."/>
            <person name="Blanc-Mathieu R."/>
            <person name="Endo H."/>
            <person name="Kuwata A."/>
            <person name="Ogata H."/>
        </authorList>
    </citation>
    <scope>NUCLEOTIDE SEQUENCE [LARGE SCALE GENOMIC DNA]</scope>
</reference>
<dbReference type="InterPro" id="IPR044770">
    <property type="entry name" value="MFS_spinster-like"/>
</dbReference>
<sequence length="440" mass="47127">MPPLVPPLPILLLASLSLTLDQNVLSPHLTSISQSFSLTPSQRDTMLGGYLSGGLFLLGAPASLLIGSLADSYSRKFLLTFILLLGGLASLLSSISPNFPSLFLARSLTGVTLGASMPVTYSILSDLYPPTRRTQVSSVVGISTSLGVGIGQLLSSMMPEVTGAERWRCAFAVVSLPFFLAAFLVNSQLEEPKRLQSDKLDKKCDEQPAHEEGRNHTEDKREPQSFLSHIMRTPTALLIYLQGVPGCLPWSVFSTFLQDYLLHDLGVPSQTVTATVAAFAAGGIVGQIAGGWGGQLLYNSDPRYPAVMACGGGVAGAAFMVRAMGVGVVVRWAHALASGFFACLTGPIVRGYLSNVTEARFRGRAFSCFVIFDDLGKGGGPMLVSWAIGREGRGKVLERAVWNGWVACAVMVGMIWWTVKGDIERGEIRRKGRGEDKEVV</sequence>
<dbReference type="InterPro" id="IPR020846">
    <property type="entry name" value="MFS_dom"/>
</dbReference>
<dbReference type="GO" id="GO:0016020">
    <property type="term" value="C:membrane"/>
    <property type="evidence" value="ECO:0007669"/>
    <property type="project" value="UniProtKB-SubCell"/>
</dbReference>
<feature type="transmembrane region" description="Helical" evidence="8">
    <location>
        <begin position="102"/>
        <end position="124"/>
    </location>
</feature>
<keyword evidence="2" id="KW-0813">Transport</keyword>
<evidence type="ECO:0000259" key="10">
    <source>
        <dbReference type="PROSITE" id="PS50850"/>
    </source>
</evidence>
<dbReference type="PANTHER" id="PTHR23505">
    <property type="entry name" value="SPINSTER"/>
    <property type="match status" value="1"/>
</dbReference>
<evidence type="ECO:0000256" key="7">
    <source>
        <dbReference type="SAM" id="MobiDB-lite"/>
    </source>
</evidence>
<dbReference type="PROSITE" id="PS50850">
    <property type="entry name" value="MFS"/>
    <property type="match status" value="1"/>
</dbReference>
<feature type="transmembrane region" description="Helical" evidence="8">
    <location>
        <begin position="400"/>
        <end position="419"/>
    </location>
</feature>
<feature type="chain" id="PRO_5040757372" description="Major facilitator superfamily (MFS) profile domain-containing protein" evidence="9">
    <location>
        <begin position="22"/>
        <end position="440"/>
    </location>
</feature>
<dbReference type="OrthoDB" id="440755at2759"/>
<name>A0A9W7G1K1_9STRA</name>
<feature type="region of interest" description="Disordered" evidence="7">
    <location>
        <begin position="197"/>
        <end position="223"/>
    </location>
</feature>
<dbReference type="InterPro" id="IPR036259">
    <property type="entry name" value="MFS_trans_sf"/>
</dbReference>
<evidence type="ECO:0000256" key="8">
    <source>
        <dbReference type="SAM" id="Phobius"/>
    </source>
</evidence>
<feature type="transmembrane region" description="Helical" evidence="8">
    <location>
        <begin position="304"/>
        <end position="326"/>
    </location>
</feature>
<feature type="transmembrane region" description="Helical" evidence="8">
    <location>
        <begin position="332"/>
        <end position="353"/>
    </location>
</feature>
<keyword evidence="4 8" id="KW-1133">Transmembrane helix</keyword>
<dbReference type="AlphaFoldDB" id="A0A9W7G1K1"/>
<feature type="transmembrane region" description="Helical" evidence="8">
    <location>
        <begin position="136"/>
        <end position="155"/>
    </location>
</feature>
<feature type="transmembrane region" description="Helical" evidence="8">
    <location>
        <begin position="77"/>
        <end position="96"/>
    </location>
</feature>
<accession>A0A9W7G1K1</accession>
<dbReference type="PANTHER" id="PTHR23505:SF79">
    <property type="entry name" value="PROTEIN SPINSTER"/>
    <property type="match status" value="1"/>
</dbReference>
<evidence type="ECO:0000256" key="2">
    <source>
        <dbReference type="ARBA" id="ARBA00022448"/>
    </source>
</evidence>
<feature type="transmembrane region" description="Helical" evidence="8">
    <location>
        <begin position="230"/>
        <end position="252"/>
    </location>
</feature>
<evidence type="ECO:0000256" key="5">
    <source>
        <dbReference type="ARBA" id="ARBA00023136"/>
    </source>
</evidence>
<dbReference type="SUPFAM" id="SSF103473">
    <property type="entry name" value="MFS general substrate transporter"/>
    <property type="match status" value="1"/>
</dbReference>
<comment type="subcellular location">
    <subcellularLocation>
        <location evidence="1">Membrane</location>
        <topology evidence="1">Multi-pass membrane protein</topology>
    </subcellularLocation>
</comment>
<dbReference type="Pfam" id="PF07690">
    <property type="entry name" value="MFS_1"/>
    <property type="match status" value="1"/>
</dbReference>
<feature type="transmembrane region" description="Helical" evidence="8">
    <location>
        <begin position="272"/>
        <end position="292"/>
    </location>
</feature>
<evidence type="ECO:0000256" key="6">
    <source>
        <dbReference type="ARBA" id="ARBA00024338"/>
    </source>
</evidence>
<gene>
    <name evidence="11" type="ORF">TrCOL_g12369</name>
</gene>
<dbReference type="Proteomes" id="UP001165065">
    <property type="component" value="Unassembled WGS sequence"/>
</dbReference>
<evidence type="ECO:0000313" key="12">
    <source>
        <dbReference type="Proteomes" id="UP001165065"/>
    </source>
</evidence>
<feature type="domain" description="Major facilitator superfamily (MFS) profile" evidence="10">
    <location>
        <begin position="7"/>
        <end position="440"/>
    </location>
</feature>
<comment type="similarity">
    <text evidence="6">Belongs to the major facilitator superfamily. Spinster (TC 2.A.1.49) family.</text>
</comment>
<evidence type="ECO:0000256" key="4">
    <source>
        <dbReference type="ARBA" id="ARBA00022989"/>
    </source>
</evidence>
<dbReference type="EMBL" id="BRYA01000648">
    <property type="protein sequence ID" value="GMI27753.1"/>
    <property type="molecule type" value="Genomic_DNA"/>
</dbReference>
<evidence type="ECO:0000256" key="1">
    <source>
        <dbReference type="ARBA" id="ARBA00004141"/>
    </source>
</evidence>
<evidence type="ECO:0000256" key="3">
    <source>
        <dbReference type="ARBA" id="ARBA00022692"/>
    </source>
</evidence>